<dbReference type="InterPro" id="IPR036249">
    <property type="entry name" value="Thioredoxin-like_sf"/>
</dbReference>
<gene>
    <name evidence="1" type="ORF">LAUMK13_04833</name>
</gene>
<organism evidence="1 2">
    <name type="scientific">Mycobacterium innocens</name>
    <dbReference type="NCBI Taxonomy" id="2341083"/>
    <lineage>
        <taxon>Bacteria</taxon>
        <taxon>Bacillati</taxon>
        <taxon>Actinomycetota</taxon>
        <taxon>Actinomycetes</taxon>
        <taxon>Mycobacteriales</taxon>
        <taxon>Mycobacteriaceae</taxon>
        <taxon>Mycobacterium</taxon>
    </lineage>
</organism>
<dbReference type="AlphaFoldDB" id="A0A498QH46"/>
<accession>A0A498QH46</accession>
<dbReference type="SUPFAM" id="SSF52833">
    <property type="entry name" value="Thioredoxin-like"/>
    <property type="match status" value="1"/>
</dbReference>
<keyword evidence="2" id="KW-1185">Reference proteome</keyword>
<dbReference type="EMBL" id="UPHQ01000255">
    <property type="protein sequence ID" value="VBA44064.1"/>
    <property type="molecule type" value="Genomic_DNA"/>
</dbReference>
<sequence>MASVRPTSGKLQKEEPVADVELYIDPVCPFAWAASRWLLDAAHKTDTPLTLRQMSLAVLNEGNDLNPKQQQMMDRSRRLGRLFAAVASQHGPDAFARLYDSVGARIHVRGKEMSADEVRKSLAECGLDESLAESLDDSALDEAARRAHQASQDALGGSAGSPIIAVDGRGFFGPVLTGIPGSDDGVRLLEAVLTAATTPEFAVLQRPYQGPPVLGEAR</sequence>
<proteinExistence type="predicted"/>
<dbReference type="Gene3D" id="3.40.30.10">
    <property type="entry name" value="Glutaredoxin"/>
    <property type="match status" value="1"/>
</dbReference>
<protein>
    <submittedName>
        <fullName evidence="1">Thioredoxin-like reductase</fullName>
    </submittedName>
</protein>
<name>A0A498QH46_9MYCO</name>
<dbReference type="InterPro" id="IPR053977">
    <property type="entry name" value="Rv2466c-like"/>
</dbReference>
<evidence type="ECO:0000313" key="2">
    <source>
        <dbReference type="Proteomes" id="UP000267289"/>
    </source>
</evidence>
<evidence type="ECO:0000313" key="1">
    <source>
        <dbReference type="EMBL" id="VBA44064.1"/>
    </source>
</evidence>
<reference evidence="1 2" key="1">
    <citation type="submission" date="2018-09" db="EMBL/GenBank/DDBJ databases">
        <authorList>
            <person name="Tagini F."/>
        </authorList>
    </citation>
    <scope>NUCLEOTIDE SEQUENCE [LARGE SCALE GENOMIC DNA]</scope>
    <source>
        <strain evidence="1 2">MK13</strain>
    </source>
</reference>
<dbReference type="Proteomes" id="UP000267289">
    <property type="component" value="Unassembled WGS sequence"/>
</dbReference>
<dbReference type="Pfam" id="PF22234">
    <property type="entry name" value="Rv2466c-like"/>
    <property type="match status" value="1"/>
</dbReference>